<dbReference type="RefSeq" id="WP_097651348.1">
    <property type="nucleotide sequence ID" value="NZ_LYXE01000062.1"/>
</dbReference>
<dbReference type="AlphaFoldDB" id="A0A2H3LC14"/>
<proteinExistence type="predicted"/>
<keyword evidence="2" id="KW-1185">Reference proteome</keyword>
<accession>A0A2H3LC14</accession>
<protein>
    <submittedName>
        <fullName evidence="1">Uncharacterized protein</fullName>
    </submittedName>
</protein>
<gene>
    <name evidence="1" type="ORF">A9Q02_11055</name>
</gene>
<evidence type="ECO:0000313" key="1">
    <source>
        <dbReference type="EMBL" id="PDV99964.1"/>
    </source>
</evidence>
<organism evidence="1 2">
    <name type="scientific">Candidatus Chloroploca asiatica</name>
    <dbReference type="NCBI Taxonomy" id="1506545"/>
    <lineage>
        <taxon>Bacteria</taxon>
        <taxon>Bacillati</taxon>
        <taxon>Chloroflexota</taxon>
        <taxon>Chloroflexia</taxon>
        <taxon>Chloroflexales</taxon>
        <taxon>Chloroflexineae</taxon>
        <taxon>Oscillochloridaceae</taxon>
        <taxon>Candidatus Chloroploca</taxon>
    </lineage>
</organism>
<sequence>MDTQDYLADLKAKLASSSLVVHIDIIQEYATPTQGFFRARLTLCNHDFLEVAEFFQSRQARIQTTEYRYQWMDAERRLLRKRWDNAPHYPNLPNFPDHVHIGETGSIEPGQVLSILELIDLIQQELDA</sequence>
<comment type="caution">
    <text evidence="1">The sequence shown here is derived from an EMBL/GenBank/DDBJ whole genome shotgun (WGS) entry which is preliminary data.</text>
</comment>
<dbReference type="EMBL" id="LYXE01000062">
    <property type="protein sequence ID" value="PDV99964.1"/>
    <property type="molecule type" value="Genomic_DNA"/>
</dbReference>
<evidence type="ECO:0000313" key="2">
    <source>
        <dbReference type="Proteomes" id="UP000220922"/>
    </source>
</evidence>
<dbReference type="Pfam" id="PF20126">
    <property type="entry name" value="TumE"/>
    <property type="match status" value="1"/>
</dbReference>
<dbReference type="InterPro" id="IPR045397">
    <property type="entry name" value="TumE-like"/>
</dbReference>
<name>A0A2H3LC14_9CHLR</name>
<dbReference type="OrthoDB" id="163896at2"/>
<dbReference type="Proteomes" id="UP000220922">
    <property type="component" value="Unassembled WGS sequence"/>
</dbReference>
<reference evidence="1 2" key="1">
    <citation type="submission" date="2016-05" db="EMBL/GenBank/DDBJ databases">
        <authorList>
            <person name="Lavstsen T."/>
            <person name="Jespersen J.S."/>
        </authorList>
    </citation>
    <scope>NUCLEOTIDE SEQUENCE [LARGE SCALE GENOMIC DNA]</scope>
    <source>
        <strain evidence="1 2">B7-9</strain>
    </source>
</reference>